<dbReference type="SUPFAM" id="SSF47188">
    <property type="entry name" value="Hemerythrin-like"/>
    <property type="match status" value="1"/>
</dbReference>
<evidence type="ECO:0000313" key="6">
    <source>
        <dbReference type="Proteomes" id="UP001496674"/>
    </source>
</evidence>
<evidence type="ECO:0000256" key="1">
    <source>
        <dbReference type="ARBA" id="ARBA00010587"/>
    </source>
</evidence>
<dbReference type="NCBIfam" id="TIGR02481">
    <property type="entry name" value="hemeryth_dom"/>
    <property type="match status" value="1"/>
</dbReference>
<dbReference type="PANTHER" id="PTHR37164">
    <property type="entry name" value="BACTERIOHEMERYTHRIN"/>
    <property type="match status" value="1"/>
</dbReference>
<accession>A0ABM8I723</accession>
<name>A0ABM8I723_9BACE</name>
<protein>
    <submittedName>
        <fullName evidence="5">Hemerythrin</fullName>
    </submittedName>
</protein>
<dbReference type="CDD" id="cd12107">
    <property type="entry name" value="Hemerythrin"/>
    <property type="match status" value="1"/>
</dbReference>
<feature type="domain" description="Hemerythrin-like" evidence="4">
    <location>
        <begin position="19"/>
        <end position="132"/>
    </location>
</feature>
<evidence type="ECO:0000313" key="5">
    <source>
        <dbReference type="EMBL" id="BEG97902.1"/>
    </source>
</evidence>
<keyword evidence="6" id="KW-1185">Reference proteome</keyword>
<evidence type="ECO:0000256" key="2">
    <source>
        <dbReference type="ARBA" id="ARBA00022723"/>
    </source>
</evidence>
<dbReference type="EMBL" id="AP028055">
    <property type="protein sequence ID" value="BEG97902.1"/>
    <property type="molecule type" value="Genomic_DNA"/>
</dbReference>
<sequence>MDFSATKRNRIAYKLFDIPVIDNQHKHFFEIFDNLILINQKENEDERESDILAELNELQRYAIYHFNTEEQLMQEANWKYVEQHIMQHMVFKNKCLEFQVAYNYRNKVLLEQMVLFLRKWFIMHISEVDAAYADTVKKYFLEKKE</sequence>
<organism evidence="5 6">
    <name type="scientific">Bacteroides sedimenti</name>
    <dbReference type="NCBI Taxonomy" id="2136147"/>
    <lineage>
        <taxon>Bacteria</taxon>
        <taxon>Pseudomonadati</taxon>
        <taxon>Bacteroidota</taxon>
        <taxon>Bacteroidia</taxon>
        <taxon>Bacteroidales</taxon>
        <taxon>Bacteroidaceae</taxon>
        <taxon>Bacteroides</taxon>
    </lineage>
</organism>
<dbReference type="Pfam" id="PF01814">
    <property type="entry name" value="Hemerythrin"/>
    <property type="match status" value="1"/>
</dbReference>
<dbReference type="InterPro" id="IPR012827">
    <property type="entry name" value="Hemerythrin_metal-bd"/>
</dbReference>
<keyword evidence="3" id="KW-0408">Iron</keyword>
<dbReference type="InterPro" id="IPR012312">
    <property type="entry name" value="Hemerythrin-like"/>
</dbReference>
<dbReference type="InterPro" id="IPR035938">
    <property type="entry name" value="Hemerythrin-like_sf"/>
</dbReference>
<dbReference type="InterPro" id="IPR050669">
    <property type="entry name" value="Hemerythrin"/>
</dbReference>
<dbReference type="PANTHER" id="PTHR37164:SF1">
    <property type="entry name" value="BACTERIOHEMERYTHRIN"/>
    <property type="match status" value="1"/>
</dbReference>
<keyword evidence="2" id="KW-0479">Metal-binding</keyword>
<evidence type="ECO:0000259" key="4">
    <source>
        <dbReference type="Pfam" id="PF01814"/>
    </source>
</evidence>
<reference evidence="5 6" key="1">
    <citation type="submission" date="2023-04" db="EMBL/GenBank/DDBJ databases">
        <title>Draft genome sequence of acteroides sedimenti strain YN3PY1.</title>
        <authorList>
            <person name="Yoshida N."/>
        </authorList>
    </citation>
    <scope>NUCLEOTIDE SEQUENCE [LARGE SCALE GENOMIC DNA]</scope>
    <source>
        <strain evidence="5 6">YN3PY1</strain>
    </source>
</reference>
<gene>
    <name evidence="5" type="ORF">BSYN_01670</name>
</gene>
<dbReference type="Gene3D" id="1.20.120.50">
    <property type="entry name" value="Hemerythrin-like"/>
    <property type="match status" value="1"/>
</dbReference>
<comment type="similarity">
    <text evidence="1">Belongs to the hemerythrin family.</text>
</comment>
<proteinExistence type="inferred from homology"/>
<dbReference type="RefSeq" id="WP_353332371.1">
    <property type="nucleotide sequence ID" value="NZ_AP028055.1"/>
</dbReference>
<evidence type="ECO:0000256" key="3">
    <source>
        <dbReference type="ARBA" id="ARBA00023004"/>
    </source>
</evidence>
<dbReference type="Proteomes" id="UP001496674">
    <property type="component" value="Chromosome"/>
</dbReference>